<protein>
    <submittedName>
        <fullName evidence="3">Antitoxin Xre-like helix-turn-helix domain-containing protein</fullName>
    </submittedName>
</protein>
<dbReference type="InterPro" id="IPR024467">
    <property type="entry name" value="Xre/MbcA/ParS-like_toxin-bd"/>
</dbReference>
<feature type="domain" description="Antitoxin Xre-like helix-turn-helix" evidence="2">
    <location>
        <begin position="13"/>
        <end position="74"/>
    </location>
</feature>
<comment type="caution">
    <text evidence="3">The sequence shown here is derived from an EMBL/GenBank/DDBJ whole genome shotgun (WGS) entry which is preliminary data.</text>
</comment>
<proteinExistence type="predicted"/>
<evidence type="ECO:0000313" key="3">
    <source>
        <dbReference type="EMBL" id="MDZ5456312.1"/>
    </source>
</evidence>
<dbReference type="Proteomes" id="UP001293718">
    <property type="component" value="Unassembled WGS sequence"/>
</dbReference>
<dbReference type="InterPro" id="IPR046847">
    <property type="entry name" value="Xre-like_HTH"/>
</dbReference>
<organism evidence="3 4">
    <name type="scientific">Azohydromonas lata</name>
    <dbReference type="NCBI Taxonomy" id="45677"/>
    <lineage>
        <taxon>Bacteria</taxon>
        <taxon>Pseudomonadati</taxon>
        <taxon>Pseudomonadota</taxon>
        <taxon>Betaproteobacteria</taxon>
        <taxon>Burkholderiales</taxon>
        <taxon>Sphaerotilaceae</taxon>
        <taxon>Azohydromonas</taxon>
    </lineage>
</organism>
<dbReference type="EMBL" id="JAXOJX010000007">
    <property type="protein sequence ID" value="MDZ5456312.1"/>
    <property type="molecule type" value="Genomic_DNA"/>
</dbReference>
<keyword evidence="4" id="KW-1185">Reference proteome</keyword>
<evidence type="ECO:0000259" key="2">
    <source>
        <dbReference type="Pfam" id="PF20432"/>
    </source>
</evidence>
<sequence>MALTAPQPASLSSPQTAASALAVFFRIADRWGLSPAEKQTLLGVSRTVFYRWQAGQVTSALDAVTAERLSYLFRIYGALQVLLPIRERSDAWVRQANSAPLFGGGTALSRMLGGRVGDLKEVADYLDAQRGGDFA</sequence>
<evidence type="ECO:0000259" key="1">
    <source>
        <dbReference type="Pfam" id="PF09722"/>
    </source>
</evidence>
<gene>
    <name evidence="3" type="ORF">SM757_06970</name>
</gene>
<dbReference type="RefSeq" id="WP_066336117.1">
    <property type="nucleotide sequence ID" value="NZ_JAXOJX010000007.1"/>
</dbReference>
<reference evidence="3 4" key="1">
    <citation type="submission" date="2023-11" db="EMBL/GenBank/DDBJ databases">
        <title>Draft genome of Azohydromonas lata strain H1 (DSM1123), a polyhydroxyalkanoate producer.</title>
        <authorList>
            <person name="Traversa D."/>
            <person name="D'Addabbo P."/>
            <person name="Pazzani C."/>
            <person name="Manzari C."/>
            <person name="Chiara M."/>
            <person name="Scrascia M."/>
        </authorList>
    </citation>
    <scope>NUCLEOTIDE SEQUENCE [LARGE SCALE GENOMIC DNA]</scope>
    <source>
        <strain evidence="3 4">H1</strain>
    </source>
</reference>
<evidence type="ECO:0000313" key="4">
    <source>
        <dbReference type="Proteomes" id="UP001293718"/>
    </source>
</evidence>
<name>A0ABU5IB24_9BURK</name>
<feature type="domain" description="Antitoxin Xre/MbcA/ParS-like toxin-binding" evidence="1">
    <location>
        <begin position="86"/>
        <end position="132"/>
    </location>
</feature>
<dbReference type="Pfam" id="PF20432">
    <property type="entry name" value="Xre-like-HTH"/>
    <property type="match status" value="1"/>
</dbReference>
<dbReference type="Pfam" id="PF09722">
    <property type="entry name" value="Xre_MbcA_ParS_C"/>
    <property type="match status" value="1"/>
</dbReference>
<accession>A0ABU5IB24</accession>